<dbReference type="EMBL" id="QJJK01000019">
    <property type="protein sequence ID" value="PXW51643.1"/>
    <property type="molecule type" value="Genomic_DNA"/>
</dbReference>
<feature type="region of interest" description="Disordered" evidence="3">
    <location>
        <begin position="34"/>
        <end position="56"/>
    </location>
</feature>
<evidence type="ECO:0000256" key="2">
    <source>
        <dbReference type="ARBA" id="ARBA00009387"/>
    </source>
</evidence>
<feature type="compositionally biased region" description="Polar residues" evidence="3">
    <location>
        <begin position="34"/>
        <end position="51"/>
    </location>
</feature>
<keyword evidence="6" id="KW-1185">Reference proteome</keyword>
<dbReference type="Pfam" id="PF01464">
    <property type="entry name" value="SLT"/>
    <property type="match status" value="1"/>
</dbReference>
<dbReference type="AlphaFoldDB" id="A0A2V3TUQ5"/>
<evidence type="ECO:0000259" key="4">
    <source>
        <dbReference type="Pfam" id="PF01464"/>
    </source>
</evidence>
<dbReference type="InterPro" id="IPR008258">
    <property type="entry name" value="Transglycosylase_SLT_dom_1"/>
</dbReference>
<evidence type="ECO:0000313" key="5">
    <source>
        <dbReference type="EMBL" id="PXW51643.1"/>
    </source>
</evidence>
<dbReference type="InterPro" id="IPR023346">
    <property type="entry name" value="Lysozyme-like_dom_sf"/>
</dbReference>
<organism evidence="5 6">
    <name type="scientific">Chelatococcus asaccharovorans</name>
    <dbReference type="NCBI Taxonomy" id="28210"/>
    <lineage>
        <taxon>Bacteria</taxon>
        <taxon>Pseudomonadati</taxon>
        <taxon>Pseudomonadota</taxon>
        <taxon>Alphaproteobacteria</taxon>
        <taxon>Hyphomicrobiales</taxon>
        <taxon>Chelatococcaceae</taxon>
        <taxon>Chelatococcus</taxon>
    </lineage>
</organism>
<evidence type="ECO:0000256" key="1">
    <source>
        <dbReference type="ARBA" id="ARBA00007734"/>
    </source>
</evidence>
<reference evidence="5 6" key="1">
    <citation type="submission" date="2018-05" db="EMBL/GenBank/DDBJ databases">
        <title>Genomic Encyclopedia of Type Strains, Phase IV (KMG-IV): sequencing the most valuable type-strain genomes for metagenomic binning, comparative biology and taxonomic classification.</title>
        <authorList>
            <person name="Goeker M."/>
        </authorList>
    </citation>
    <scope>NUCLEOTIDE SEQUENCE [LARGE SCALE GENOMIC DNA]</scope>
    <source>
        <strain evidence="5 6">DSM 6462</strain>
    </source>
</reference>
<comment type="similarity">
    <text evidence="1">Belongs to the transglycosylase Slt family.</text>
</comment>
<dbReference type="SUPFAM" id="SSF53955">
    <property type="entry name" value="Lysozyme-like"/>
    <property type="match status" value="1"/>
</dbReference>
<dbReference type="PANTHER" id="PTHR37423">
    <property type="entry name" value="SOLUBLE LYTIC MUREIN TRANSGLYCOSYLASE-RELATED"/>
    <property type="match status" value="1"/>
</dbReference>
<dbReference type="CDD" id="cd00254">
    <property type="entry name" value="LT-like"/>
    <property type="match status" value="1"/>
</dbReference>
<proteinExistence type="inferred from homology"/>
<feature type="domain" description="Transglycosylase SLT" evidence="4">
    <location>
        <begin position="133"/>
        <end position="230"/>
    </location>
</feature>
<dbReference type="Gene3D" id="1.10.530.10">
    <property type="match status" value="1"/>
</dbReference>
<name>A0A2V3TUQ5_9HYPH</name>
<dbReference type="Proteomes" id="UP000248021">
    <property type="component" value="Unassembled WGS sequence"/>
</dbReference>
<accession>A0A2V3TUQ5</accession>
<feature type="region of interest" description="Disordered" evidence="3">
    <location>
        <begin position="101"/>
        <end position="124"/>
    </location>
</feature>
<comment type="caution">
    <text evidence="5">The sequence shown here is derived from an EMBL/GenBank/DDBJ whole genome shotgun (WGS) entry which is preliminary data.</text>
</comment>
<comment type="similarity">
    <text evidence="2">Belongs to the virb1 family.</text>
</comment>
<dbReference type="PANTHER" id="PTHR37423:SF2">
    <property type="entry name" value="MEMBRANE-BOUND LYTIC MUREIN TRANSGLYCOSYLASE C"/>
    <property type="match status" value="1"/>
</dbReference>
<protein>
    <submittedName>
        <fullName evidence="5">Transglycosylase-like protein with SLT domain</fullName>
    </submittedName>
</protein>
<sequence>MAMHAKTLTTTPPLAVTILTCICIIQAGPARASDLSSYTAPQPVRTGQTRPQDGVLSPADRVVEERWARHPDDFVLGEGGQIVPQDRTLPITGMLESNTVGPETDNNHFNGGNLKDAPECGPSPATPEEITRLVIEAAQRHKVDVGFAVAVATAESRLDRLRNSPKGARGPMQLMPETAERFGVSDICDPEGNIDGGIRYLRELTNEFRNPVLVAAAYNAGEGSVRKHGGIPPFRETLGYIAEVLNIQMGIDESSLRNPRVATGAPERPSNISGVITARERRQWLGGVMHF</sequence>
<evidence type="ECO:0000313" key="6">
    <source>
        <dbReference type="Proteomes" id="UP000248021"/>
    </source>
</evidence>
<evidence type="ECO:0000256" key="3">
    <source>
        <dbReference type="SAM" id="MobiDB-lite"/>
    </source>
</evidence>
<gene>
    <name evidence="5" type="ORF">C7450_11982</name>
</gene>